<dbReference type="AlphaFoldDB" id="A0AAV8PWV4"/>
<accession>A0AAV8PWV4</accession>
<sequence>MKWTGLYCKVIEPDSVESTRTLPRSGLELQSRELRSPHELSRLALRPLVLPPLLPPSSAAGKVSDALHTVRPVEVDDEHEEEKCRSSSQDLSALLEIRK</sequence>
<evidence type="ECO:0000313" key="2">
    <source>
        <dbReference type="Proteomes" id="UP001222027"/>
    </source>
</evidence>
<protein>
    <submittedName>
        <fullName evidence="1">Uncharacterized protein</fullName>
    </submittedName>
</protein>
<keyword evidence="2" id="KW-1185">Reference proteome</keyword>
<name>A0AAV8PWV4_ENSVE</name>
<evidence type="ECO:0000313" key="1">
    <source>
        <dbReference type="EMBL" id="KAJ8497990.1"/>
    </source>
</evidence>
<dbReference type="Proteomes" id="UP001222027">
    <property type="component" value="Unassembled WGS sequence"/>
</dbReference>
<reference evidence="1 2" key="1">
    <citation type="submission" date="2022-12" db="EMBL/GenBank/DDBJ databases">
        <title>Chromosome-scale assembly of the Ensete ventricosum genome.</title>
        <authorList>
            <person name="Dussert Y."/>
            <person name="Stocks J."/>
            <person name="Wendawek A."/>
            <person name="Woldeyes F."/>
            <person name="Nichols R.A."/>
            <person name="Borrell J.S."/>
        </authorList>
    </citation>
    <scope>NUCLEOTIDE SEQUENCE [LARGE SCALE GENOMIC DNA]</scope>
    <source>
        <strain evidence="2">cv. Maze</strain>
        <tissue evidence="1">Seeds</tissue>
    </source>
</reference>
<organism evidence="1 2">
    <name type="scientific">Ensete ventricosum</name>
    <name type="common">Abyssinian banana</name>
    <name type="synonym">Musa ensete</name>
    <dbReference type="NCBI Taxonomy" id="4639"/>
    <lineage>
        <taxon>Eukaryota</taxon>
        <taxon>Viridiplantae</taxon>
        <taxon>Streptophyta</taxon>
        <taxon>Embryophyta</taxon>
        <taxon>Tracheophyta</taxon>
        <taxon>Spermatophyta</taxon>
        <taxon>Magnoliopsida</taxon>
        <taxon>Liliopsida</taxon>
        <taxon>Zingiberales</taxon>
        <taxon>Musaceae</taxon>
        <taxon>Ensete</taxon>
    </lineage>
</organism>
<dbReference type="EMBL" id="JAQQAF010000003">
    <property type="protein sequence ID" value="KAJ8497990.1"/>
    <property type="molecule type" value="Genomic_DNA"/>
</dbReference>
<gene>
    <name evidence="1" type="ORF">OPV22_008542</name>
</gene>
<proteinExistence type="predicted"/>
<comment type="caution">
    <text evidence="1">The sequence shown here is derived from an EMBL/GenBank/DDBJ whole genome shotgun (WGS) entry which is preliminary data.</text>
</comment>